<dbReference type="Pfam" id="PF22638">
    <property type="entry name" value="FlgK_D1"/>
    <property type="match status" value="1"/>
</dbReference>
<dbReference type="EMBL" id="BMEL01000004">
    <property type="protein sequence ID" value="GGF31264.1"/>
    <property type="molecule type" value="Genomic_DNA"/>
</dbReference>
<evidence type="ECO:0000256" key="2">
    <source>
        <dbReference type="ARBA" id="ARBA00004613"/>
    </source>
</evidence>
<dbReference type="AlphaFoldDB" id="A0A917B9W0"/>
<keyword evidence="5 7" id="KW-0964">Secreted</keyword>
<proteinExistence type="inferred from homology"/>
<feature type="domain" description="Flagellar basal body rod protein N-terminal" evidence="9">
    <location>
        <begin position="8"/>
        <end position="38"/>
    </location>
</feature>
<dbReference type="Proteomes" id="UP000660110">
    <property type="component" value="Unassembled WGS sequence"/>
</dbReference>
<dbReference type="PANTHER" id="PTHR30033">
    <property type="entry name" value="FLAGELLAR HOOK-ASSOCIATED PROTEIN 1"/>
    <property type="match status" value="1"/>
</dbReference>
<dbReference type="GO" id="GO:0005576">
    <property type="term" value="C:extracellular region"/>
    <property type="evidence" value="ECO:0007669"/>
    <property type="project" value="UniProtKB-SubCell"/>
</dbReference>
<evidence type="ECO:0000256" key="4">
    <source>
        <dbReference type="ARBA" id="ARBA00016244"/>
    </source>
</evidence>
<sequence>MGSTFGGLEIAKSGLFAQQSALKTTGHNISNANTEGYTRQRVNFEQAGPYPPSSRNRPEIPGQIGGGVTAGAIERIREGYLDDQYRAENNKTGYYDSRSDALGRLEDIMNEPSEDGLSKTMDRFWESLQDLSVDPEDSGARSVVRQRGQAVAETFNYLSNKLQSVQGDLAKEVDVTTKDINSMATQINSLNEQIAEVEPHGQVPNDLYDARDNLMDKLSEQVNIEVSYEDPPSSADAMATGKANISLVNENGNAMEPRLVDGSTNSTNELQVNYNDDSLAESVSLGDEEFTMSAFSSSGKLKGLLDSGGFVNGNGNPDGTFENMLADLDKMATGFAEAFNELHRSGQSLNSMADGDDVPAFFMVEGDANEDGVVEGLAGSIDLIDEIKEDSDHIAAAKDPYAGDGDNASELAGVQYQANDLLGEETSLDDYYESLVGSMAVEAQEANRMKGNAETLKDSAQKQRDSVSAVSLDEEMTNMIKFQHAYNASARNITVVDEMLDRIINQMGVVGR</sequence>
<keyword evidence="12" id="KW-0282">Flagellum</keyword>
<dbReference type="Pfam" id="PF06429">
    <property type="entry name" value="Flg_bbr_C"/>
    <property type="match status" value="1"/>
</dbReference>
<organism evidence="12 13">
    <name type="scientific">Halobacillus andaensis</name>
    <dbReference type="NCBI Taxonomy" id="1176239"/>
    <lineage>
        <taxon>Bacteria</taxon>
        <taxon>Bacillati</taxon>
        <taxon>Bacillota</taxon>
        <taxon>Bacilli</taxon>
        <taxon>Bacillales</taxon>
        <taxon>Bacillaceae</taxon>
        <taxon>Halobacillus</taxon>
    </lineage>
</organism>
<evidence type="ECO:0000256" key="5">
    <source>
        <dbReference type="ARBA" id="ARBA00022525"/>
    </source>
</evidence>
<dbReference type="RefSeq" id="WP_188378612.1">
    <property type="nucleotide sequence ID" value="NZ_BMEL01000004.1"/>
</dbReference>
<comment type="similarity">
    <text evidence="3 7">Belongs to the flagella basal body rod proteins family.</text>
</comment>
<keyword evidence="13" id="KW-1185">Reference proteome</keyword>
<dbReference type="InterPro" id="IPR010930">
    <property type="entry name" value="Flg_bb/hook_C_dom"/>
</dbReference>
<dbReference type="GO" id="GO:0005198">
    <property type="term" value="F:structural molecule activity"/>
    <property type="evidence" value="ECO:0007669"/>
    <property type="project" value="UniProtKB-UniRule"/>
</dbReference>
<dbReference type="PRINTS" id="PR01005">
    <property type="entry name" value="FLGHOOKAP1"/>
</dbReference>
<keyword evidence="6 7" id="KW-0975">Bacterial flagellum</keyword>
<feature type="domain" description="Flagellar hook-associated protein FlgK helical" evidence="11">
    <location>
        <begin position="102"/>
        <end position="353"/>
    </location>
</feature>
<dbReference type="InterPro" id="IPR001444">
    <property type="entry name" value="Flag_bb_rod_N"/>
</dbReference>
<reference evidence="12" key="1">
    <citation type="journal article" date="2014" name="Int. J. Syst. Evol. Microbiol.">
        <title>Complete genome sequence of Corynebacterium casei LMG S-19264T (=DSM 44701T), isolated from a smear-ripened cheese.</title>
        <authorList>
            <consortium name="US DOE Joint Genome Institute (JGI-PGF)"/>
            <person name="Walter F."/>
            <person name="Albersmeier A."/>
            <person name="Kalinowski J."/>
            <person name="Ruckert C."/>
        </authorList>
    </citation>
    <scope>NUCLEOTIDE SEQUENCE</scope>
    <source>
        <strain evidence="12">CGMCC 1.12153</strain>
    </source>
</reference>
<name>A0A917B9W0_HALAA</name>
<comment type="caution">
    <text evidence="12">The sequence shown here is derived from an EMBL/GenBank/DDBJ whole genome shotgun (WGS) entry which is preliminary data.</text>
</comment>
<dbReference type="PANTHER" id="PTHR30033:SF1">
    <property type="entry name" value="FLAGELLAR HOOK-ASSOCIATED PROTEIN 1"/>
    <property type="match status" value="1"/>
</dbReference>
<keyword evidence="12" id="KW-0969">Cilium</keyword>
<evidence type="ECO:0000256" key="7">
    <source>
        <dbReference type="RuleBase" id="RU362065"/>
    </source>
</evidence>
<dbReference type="SUPFAM" id="SSF64518">
    <property type="entry name" value="Phase 1 flagellin"/>
    <property type="match status" value="1"/>
</dbReference>
<dbReference type="Pfam" id="PF00460">
    <property type="entry name" value="Flg_bb_rod"/>
    <property type="match status" value="1"/>
</dbReference>
<feature type="domain" description="Flagellar basal-body/hook protein C-terminal" evidence="10">
    <location>
        <begin position="466"/>
        <end position="505"/>
    </location>
</feature>
<evidence type="ECO:0000256" key="8">
    <source>
        <dbReference type="SAM" id="MobiDB-lite"/>
    </source>
</evidence>
<evidence type="ECO:0000259" key="10">
    <source>
        <dbReference type="Pfam" id="PF06429"/>
    </source>
</evidence>
<evidence type="ECO:0000313" key="12">
    <source>
        <dbReference type="EMBL" id="GGF31264.1"/>
    </source>
</evidence>
<evidence type="ECO:0000259" key="9">
    <source>
        <dbReference type="Pfam" id="PF00460"/>
    </source>
</evidence>
<feature type="region of interest" description="Disordered" evidence="8">
    <location>
        <begin position="27"/>
        <end position="66"/>
    </location>
</feature>
<evidence type="ECO:0000259" key="11">
    <source>
        <dbReference type="Pfam" id="PF22638"/>
    </source>
</evidence>
<dbReference type="GO" id="GO:0009424">
    <property type="term" value="C:bacterial-type flagellum hook"/>
    <property type="evidence" value="ECO:0007669"/>
    <property type="project" value="UniProtKB-UniRule"/>
</dbReference>
<accession>A0A917B9W0</accession>
<comment type="subcellular location">
    <subcellularLocation>
        <location evidence="1 7">Bacterial flagellum</location>
    </subcellularLocation>
    <subcellularLocation>
        <location evidence="2 7">Secreted</location>
    </subcellularLocation>
</comment>
<reference evidence="12" key="2">
    <citation type="submission" date="2020-09" db="EMBL/GenBank/DDBJ databases">
        <authorList>
            <person name="Sun Q."/>
            <person name="Zhou Y."/>
        </authorList>
    </citation>
    <scope>NUCLEOTIDE SEQUENCE</scope>
    <source>
        <strain evidence="12">CGMCC 1.12153</strain>
    </source>
</reference>
<evidence type="ECO:0000256" key="1">
    <source>
        <dbReference type="ARBA" id="ARBA00004365"/>
    </source>
</evidence>
<feature type="compositionally biased region" description="Polar residues" evidence="8">
    <location>
        <begin position="27"/>
        <end position="43"/>
    </location>
</feature>
<evidence type="ECO:0000256" key="3">
    <source>
        <dbReference type="ARBA" id="ARBA00009677"/>
    </source>
</evidence>
<dbReference type="NCBIfam" id="TIGR02492">
    <property type="entry name" value="flgK_ends"/>
    <property type="match status" value="1"/>
</dbReference>
<keyword evidence="12" id="KW-0966">Cell projection</keyword>
<dbReference type="InterPro" id="IPR002371">
    <property type="entry name" value="FlgK"/>
</dbReference>
<gene>
    <name evidence="7 12" type="primary">flgK</name>
    <name evidence="12" type="ORF">GCM10010954_33070</name>
</gene>
<dbReference type="GO" id="GO:0044780">
    <property type="term" value="P:bacterial-type flagellum assembly"/>
    <property type="evidence" value="ECO:0007669"/>
    <property type="project" value="InterPro"/>
</dbReference>
<evidence type="ECO:0000256" key="6">
    <source>
        <dbReference type="ARBA" id="ARBA00023143"/>
    </source>
</evidence>
<evidence type="ECO:0000313" key="13">
    <source>
        <dbReference type="Proteomes" id="UP000660110"/>
    </source>
</evidence>
<dbReference type="InterPro" id="IPR053927">
    <property type="entry name" value="FlgK_helical"/>
</dbReference>
<protein>
    <recommendedName>
        <fullName evidence="4 7">Flagellar hook-associated protein 1</fullName>
        <shortName evidence="7">HAP1</shortName>
    </recommendedName>
</protein>